<feature type="non-terminal residue" evidence="5">
    <location>
        <position position="596"/>
    </location>
</feature>
<dbReference type="InterPro" id="IPR008936">
    <property type="entry name" value="Rho_GTPase_activation_prot"/>
</dbReference>
<accession>A0A091G8E5</accession>
<dbReference type="GO" id="GO:0098886">
    <property type="term" value="P:modification of dendritic spine"/>
    <property type="evidence" value="ECO:0007669"/>
    <property type="project" value="TreeGrafter"/>
</dbReference>
<dbReference type="InterPro" id="IPR004148">
    <property type="entry name" value="BAR_dom"/>
</dbReference>
<protein>
    <submittedName>
        <fullName evidence="5">Rho GTPase-activating protein 44</fullName>
    </submittedName>
</protein>
<dbReference type="STRING" id="55661.A0A091G8E5"/>
<dbReference type="GO" id="GO:0061001">
    <property type="term" value="P:regulation of dendritic spine morphogenesis"/>
    <property type="evidence" value="ECO:0007669"/>
    <property type="project" value="TreeGrafter"/>
</dbReference>
<name>A0A091G8E5_CUCCA</name>
<feature type="non-terminal residue" evidence="5">
    <location>
        <position position="1"/>
    </location>
</feature>
<feature type="domain" description="Rho-GAP" evidence="4">
    <location>
        <begin position="225"/>
        <end position="415"/>
    </location>
</feature>
<feature type="compositionally biased region" description="Pro residues" evidence="3">
    <location>
        <begin position="511"/>
        <end position="527"/>
    </location>
</feature>
<proteinExistence type="predicted"/>
<dbReference type="AlphaFoldDB" id="A0A091G8E5"/>
<evidence type="ECO:0000259" key="4">
    <source>
        <dbReference type="PROSITE" id="PS50238"/>
    </source>
</evidence>
<feature type="region of interest" description="Disordered" evidence="3">
    <location>
        <begin position="498"/>
        <end position="596"/>
    </location>
</feature>
<dbReference type="GO" id="GO:0014069">
    <property type="term" value="C:postsynaptic density"/>
    <property type="evidence" value="ECO:0007669"/>
    <property type="project" value="TreeGrafter"/>
</dbReference>
<organism evidence="5 6">
    <name type="scientific">Cuculus canorus</name>
    <name type="common">Common cuckoo</name>
    <dbReference type="NCBI Taxonomy" id="55661"/>
    <lineage>
        <taxon>Eukaryota</taxon>
        <taxon>Metazoa</taxon>
        <taxon>Chordata</taxon>
        <taxon>Craniata</taxon>
        <taxon>Vertebrata</taxon>
        <taxon>Euteleostomi</taxon>
        <taxon>Archelosauria</taxon>
        <taxon>Archosauria</taxon>
        <taxon>Dinosauria</taxon>
        <taxon>Saurischia</taxon>
        <taxon>Theropoda</taxon>
        <taxon>Coelurosauria</taxon>
        <taxon>Aves</taxon>
        <taxon>Neognathae</taxon>
        <taxon>Neoaves</taxon>
        <taxon>Otidimorphae</taxon>
        <taxon>Cuculiformes</taxon>
        <taxon>Cuculidae</taxon>
        <taxon>Cuculus</taxon>
    </lineage>
</organism>
<feature type="compositionally biased region" description="Low complexity" evidence="3">
    <location>
        <begin position="535"/>
        <end position="551"/>
    </location>
</feature>
<feature type="compositionally biased region" description="Gly residues" evidence="3">
    <location>
        <begin position="570"/>
        <end position="580"/>
    </location>
</feature>
<reference evidence="5 6" key="1">
    <citation type="submission" date="2014-04" db="EMBL/GenBank/DDBJ databases">
        <title>Genome evolution of avian class.</title>
        <authorList>
            <person name="Zhang G."/>
            <person name="Li C."/>
        </authorList>
    </citation>
    <scope>NUCLEOTIDE SEQUENCE [LARGE SCALE GENOMIC DNA]</scope>
    <source>
        <strain evidence="5">BGI_N303</strain>
    </source>
</reference>
<dbReference type="SMART" id="SM00721">
    <property type="entry name" value="BAR"/>
    <property type="match status" value="1"/>
</dbReference>
<dbReference type="GO" id="GO:0007165">
    <property type="term" value="P:signal transduction"/>
    <property type="evidence" value="ECO:0007669"/>
    <property type="project" value="InterPro"/>
</dbReference>
<dbReference type="Pfam" id="PF03114">
    <property type="entry name" value="BAR"/>
    <property type="match status" value="2"/>
</dbReference>
<dbReference type="SMART" id="SM00324">
    <property type="entry name" value="RhoGAP"/>
    <property type="match status" value="1"/>
</dbReference>
<dbReference type="PROSITE" id="PS50238">
    <property type="entry name" value="RHOGAP"/>
    <property type="match status" value="1"/>
</dbReference>
<feature type="compositionally biased region" description="Basic and acidic residues" evidence="3">
    <location>
        <begin position="446"/>
        <end position="459"/>
    </location>
</feature>
<dbReference type="InterPro" id="IPR000198">
    <property type="entry name" value="RhoGAP_dom"/>
</dbReference>
<dbReference type="Proteomes" id="UP000053760">
    <property type="component" value="Unassembled WGS sequence"/>
</dbReference>
<dbReference type="FunFam" id="1.10.555.10:FF:000001">
    <property type="entry name" value="Rho GTPase activating protein 44"/>
    <property type="match status" value="1"/>
</dbReference>
<dbReference type="GO" id="GO:0035021">
    <property type="term" value="P:negative regulation of Rac protein signal transduction"/>
    <property type="evidence" value="ECO:0007669"/>
    <property type="project" value="TreeGrafter"/>
</dbReference>
<dbReference type="PANTHER" id="PTHR14130:SF13">
    <property type="entry name" value="RHO GTPASE-ACTIVATING PROTEIN 44"/>
    <property type="match status" value="1"/>
</dbReference>
<sequence length="596" mass="65304">RAEKTEVLSEDLLQVEKRLELVKQVSHSTHKKLTACLQGQQGVDADKRSKKLPLTTLAQCLMEGSAVLGDDSLLGKMLRLCGEVEDKLAQELVQFGQRGSLGCPPSLLGSCGPCAPVTALPSLRRWQQSAKSSGLASNLQPSGAKADALREEMEEAANRVEICRDQLSADMYNFVAKEVDYANYFQTLIEVQAEYHRKSLALLQNVLPQIKAQQEAWMEKPSFGKPLEEHLAVSGREIAFPVEACVTMLLECGMQEEGLFRVAPSASKLKKLKAALDCCVVDVQEYSADPHAIAGALKSYLRELPEPLMTFELYEEWIQASNIPEQEKRLQALWNACEKLPKANYNNIRYLIKFLAKLTEYQDANKMTPSNVAIVLGPNLLWPQADGNMTEMMTTVSLQIVGIIEPLIQHADWFFPGDIEFNVTGNYGSPMHINHNANYSSMPSPDMDHTDRRQHDQARRPLSVATDNMMLEFYKKDGLRKIQSMGVRVMDTSWVARRGPSGARKASSPATQPPAPPAELPTTPHSPIPEAVDISATPSPTPTSFAFPPATERTSCAAQGAHRLQSLLQGGPGGAQGGQGVPPTSPAQRGRAPQAA</sequence>
<dbReference type="Gene3D" id="1.20.1270.60">
    <property type="entry name" value="Arfaptin homology (AH) domain/BAR domain"/>
    <property type="match status" value="2"/>
</dbReference>
<feature type="region of interest" description="Disordered" evidence="3">
    <location>
        <begin position="436"/>
        <end position="463"/>
    </location>
</feature>
<dbReference type="SUPFAM" id="SSF103657">
    <property type="entry name" value="BAR/IMD domain-like"/>
    <property type="match status" value="1"/>
</dbReference>
<dbReference type="GO" id="GO:0048786">
    <property type="term" value="C:presynaptic active zone"/>
    <property type="evidence" value="ECO:0007669"/>
    <property type="project" value="TreeGrafter"/>
</dbReference>
<dbReference type="GO" id="GO:0005096">
    <property type="term" value="F:GTPase activator activity"/>
    <property type="evidence" value="ECO:0007669"/>
    <property type="project" value="UniProtKB-KW"/>
</dbReference>
<evidence type="ECO:0000256" key="2">
    <source>
        <dbReference type="ARBA" id="ARBA00022553"/>
    </source>
</evidence>
<evidence type="ECO:0000313" key="6">
    <source>
        <dbReference type="Proteomes" id="UP000053760"/>
    </source>
</evidence>
<evidence type="ECO:0000256" key="3">
    <source>
        <dbReference type="SAM" id="MobiDB-lite"/>
    </source>
</evidence>
<dbReference type="InterPro" id="IPR027267">
    <property type="entry name" value="AH/BAR_dom_sf"/>
</dbReference>
<dbReference type="EMBL" id="KL447821">
    <property type="protein sequence ID" value="KFO77449.1"/>
    <property type="molecule type" value="Genomic_DNA"/>
</dbReference>
<evidence type="ECO:0000256" key="1">
    <source>
        <dbReference type="ARBA" id="ARBA00022468"/>
    </source>
</evidence>
<keyword evidence="2" id="KW-0597">Phosphoprotein</keyword>
<keyword evidence="1" id="KW-0343">GTPase activation</keyword>
<evidence type="ECO:0000313" key="5">
    <source>
        <dbReference type="EMBL" id="KFO77449.1"/>
    </source>
</evidence>
<dbReference type="GO" id="GO:0043197">
    <property type="term" value="C:dendritic spine"/>
    <property type="evidence" value="ECO:0007669"/>
    <property type="project" value="TreeGrafter"/>
</dbReference>
<dbReference type="GO" id="GO:0005737">
    <property type="term" value="C:cytoplasm"/>
    <property type="evidence" value="ECO:0007669"/>
    <property type="project" value="InterPro"/>
</dbReference>
<keyword evidence="6" id="KW-1185">Reference proteome</keyword>
<dbReference type="Pfam" id="PF00620">
    <property type="entry name" value="RhoGAP"/>
    <property type="match status" value="1"/>
</dbReference>
<dbReference type="GO" id="GO:0098887">
    <property type="term" value="P:neurotransmitter receptor transport, endosome to postsynaptic membrane"/>
    <property type="evidence" value="ECO:0007669"/>
    <property type="project" value="TreeGrafter"/>
</dbReference>
<gene>
    <name evidence="5" type="ORF">N303_04235</name>
</gene>
<dbReference type="Gene3D" id="1.10.555.10">
    <property type="entry name" value="Rho GTPase activation protein"/>
    <property type="match status" value="1"/>
</dbReference>
<dbReference type="GO" id="GO:0032956">
    <property type="term" value="P:regulation of actin cytoskeleton organization"/>
    <property type="evidence" value="ECO:0007669"/>
    <property type="project" value="TreeGrafter"/>
</dbReference>
<dbReference type="GO" id="GO:0031256">
    <property type="term" value="C:leading edge membrane"/>
    <property type="evidence" value="ECO:0007669"/>
    <property type="project" value="TreeGrafter"/>
</dbReference>
<dbReference type="SUPFAM" id="SSF48350">
    <property type="entry name" value="GTPase activation domain, GAP"/>
    <property type="match status" value="1"/>
</dbReference>
<dbReference type="PANTHER" id="PTHR14130">
    <property type="entry name" value="3BP-1 RELATED RHOGAP"/>
    <property type="match status" value="1"/>
</dbReference>
<dbReference type="InterPro" id="IPR047165">
    <property type="entry name" value="RHG17/44/SH3BP1-like"/>
</dbReference>